<dbReference type="EMBL" id="JAHKSW010000015">
    <property type="protein sequence ID" value="KAG7323100.1"/>
    <property type="molecule type" value="Genomic_DNA"/>
</dbReference>
<feature type="region of interest" description="Disordered" evidence="6">
    <location>
        <begin position="226"/>
        <end position="269"/>
    </location>
</feature>
<evidence type="ECO:0000256" key="4">
    <source>
        <dbReference type="ARBA" id="ARBA00022990"/>
    </source>
</evidence>
<evidence type="ECO:0000256" key="5">
    <source>
        <dbReference type="ARBA" id="ARBA00023125"/>
    </source>
</evidence>
<dbReference type="InterPro" id="IPR003887">
    <property type="entry name" value="LEM_dom"/>
</dbReference>
<name>A0A9D3NLE2_9TELE</name>
<evidence type="ECO:0000313" key="10">
    <source>
        <dbReference type="EMBL" id="KAG7323100.1"/>
    </source>
</evidence>
<dbReference type="PROSITE" id="PS50954">
    <property type="entry name" value="LEM"/>
    <property type="match status" value="1"/>
</dbReference>
<organism evidence="10 11">
    <name type="scientific">Hemibagrus wyckioides</name>
    <dbReference type="NCBI Taxonomy" id="337641"/>
    <lineage>
        <taxon>Eukaryota</taxon>
        <taxon>Metazoa</taxon>
        <taxon>Chordata</taxon>
        <taxon>Craniata</taxon>
        <taxon>Vertebrata</taxon>
        <taxon>Euteleostomi</taxon>
        <taxon>Actinopterygii</taxon>
        <taxon>Neopterygii</taxon>
        <taxon>Teleostei</taxon>
        <taxon>Ostariophysi</taxon>
        <taxon>Siluriformes</taxon>
        <taxon>Bagridae</taxon>
        <taxon>Hemibagrus</taxon>
    </lineage>
</organism>
<evidence type="ECO:0000256" key="7">
    <source>
        <dbReference type="SAM" id="Phobius"/>
    </source>
</evidence>
<dbReference type="CDD" id="cd12940">
    <property type="entry name" value="LEM_LAP2_LEMD1"/>
    <property type="match status" value="1"/>
</dbReference>
<evidence type="ECO:0000256" key="1">
    <source>
        <dbReference type="ARBA" id="ARBA00007744"/>
    </source>
</evidence>
<evidence type="ECO:0000256" key="2">
    <source>
        <dbReference type="ARBA" id="ARBA00022481"/>
    </source>
</evidence>
<dbReference type="SMART" id="SM01261">
    <property type="entry name" value="Thymopoietin"/>
    <property type="match status" value="1"/>
</dbReference>
<feature type="compositionally biased region" description="Basic and acidic residues" evidence="6">
    <location>
        <begin position="229"/>
        <end position="240"/>
    </location>
</feature>
<gene>
    <name evidence="10" type="ORF">KOW79_012802</name>
</gene>
<dbReference type="GO" id="GO:0005635">
    <property type="term" value="C:nuclear envelope"/>
    <property type="evidence" value="ECO:0007669"/>
    <property type="project" value="UniProtKB-ARBA"/>
</dbReference>
<feature type="compositionally biased region" description="Acidic residues" evidence="6">
    <location>
        <begin position="142"/>
        <end position="154"/>
    </location>
</feature>
<comment type="similarity">
    <text evidence="1">Belongs to the LEM family.</text>
</comment>
<feature type="compositionally biased region" description="Polar residues" evidence="6">
    <location>
        <begin position="383"/>
        <end position="399"/>
    </location>
</feature>
<dbReference type="Proteomes" id="UP000824219">
    <property type="component" value="Linkage Group LG15"/>
</dbReference>
<dbReference type="InterPro" id="IPR011015">
    <property type="entry name" value="LEM/LEM-like_dom_sf"/>
</dbReference>
<evidence type="ECO:0000259" key="9">
    <source>
        <dbReference type="PROSITE" id="PS50955"/>
    </source>
</evidence>
<dbReference type="OrthoDB" id="6363067at2759"/>
<feature type="region of interest" description="Disordered" evidence="6">
    <location>
        <begin position="378"/>
        <end position="399"/>
    </location>
</feature>
<dbReference type="Gene3D" id="1.10.720.40">
    <property type="match status" value="2"/>
</dbReference>
<dbReference type="PANTHER" id="PTHR12019">
    <property type="entry name" value="LAMINA-ASSOCIATED POLYPEPTIDE THYMOPOIETIN"/>
    <property type="match status" value="1"/>
</dbReference>
<sequence length="399" mass="44448">MPVFVENPAEFSKQRLRSELISHNVALPPPGSDKHVYLEVYMKHVANKNTADFSSDEEEEVRNGDGNSGEDSDKDSDMVDLSSLTDDQLKRKLLQYGVKAGPIVGSDSTTRALYERKLHRMMTQHSQHSVSNKKDAGKYSDSEEEEEEEEEDSGSEQLGPESVSHTDRSVTHSTVGMNDQSKETFYPQCFVPPVRQGKNQERSLESTQSSLLSFSITQLVEEGSIENRLSPESKSAENERSCSQTPAASRAQRQRNKSTTNPSLHLTPECSPLLKQTTTIKPAVETVTDVLMEMFPDTATTPTGITATKRRSIKGAAGRPVQFKYPETPLSPATLEKLDIQQRLVPLWVQVVVFLLVVAFLYFIYMLTEEPPENPFSVGLRSQEASSDDLSLVSQDTRT</sequence>
<dbReference type="SMART" id="SM00540">
    <property type="entry name" value="LEM"/>
    <property type="match status" value="1"/>
</dbReference>
<dbReference type="PROSITE" id="PS50955">
    <property type="entry name" value="LEM_LIKE"/>
    <property type="match status" value="1"/>
</dbReference>
<dbReference type="AlphaFoldDB" id="A0A9D3NLE2"/>
<proteinExistence type="inferred from homology"/>
<keyword evidence="3" id="KW-0597">Phosphoprotein</keyword>
<feature type="transmembrane region" description="Helical" evidence="7">
    <location>
        <begin position="347"/>
        <end position="367"/>
    </location>
</feature>
<dbReference type="FunFam" id="1.10.720.40:FF:000001">
    <property type="entry name" value="LEM domain containing 2, isoform CRA_a"/>
    <property type="match status" value="2"/>
</dbReference>
<dbReference type="PANTHER" id="PTHR12019:SF22">
    <property type="entry name" value="LAMINA-ASSOCIATED POLYPEPTIDE 2, ISOFORMS BETA_GAMMA"/>
    <property type="match status" value="1"/>
</dbReference>
<evidence type="ECO:0000259" key="8">
    <source>
        <dbReference type="PROSITE" id="PS50954"/>
    </source>
</evidence>
<evidence type="ECO:0008006" key="12">
    <source>
        <dbReference type="Google" id="ProtNLM"/>
    </source>
</evidence>
<evidence type="ECO:0000313" key="11">
    <source>
        <dbReference type="Proteomes" id="UP000824219"/>
    </source>
</evidence>
<feature type="domain" description="LEM" evidence="8">
    <location>
        <begin position="78"/>
        <end position="125"/>
    </location>
</feature>
<feature type="region of interest" description="Disordered" evidence="6">
    <location>
        <begin position="48"/>
        <end position="79"/>
    </location>
</feature>
<keyword evidence="2" id="KW-0488">Methylation</keyword>
<keyword evidence="5" id="KW-0238">DNA-binding</keyword>
<dbReference type="GO" id="GO:0003677">
    <property type="term" value="F:DNA binding"/>
    <property type="evidence" value="ECO:0007669"/>
    <property type="project" value="UniProtKB-KW"/>
</dbReference>
<dbReference type="InterPro" id="IPR051656">
    <property type="entry name" value="LEM_domain"/>
</dbReference>
<feature type="compositionally biased region" description="Basic and acidic residues" evidence="6">
    <location>
        <begin position="132"/>
        <end position="141"/>
    </location>
</feature>
<protein>
    <recommendedName>
        <fullName evidence="12">LEM domain-containing protein</fullName>
    </recommendedName>
</protein>
<evidence type="ECO:0000256" key="6">
    <source>
        <dbReference type="SAM" id="MobiDB-lite"/>
    </source>
</evidence>
<dbReference type="SUPFAM" id="SSF63451">
    <property type="entry name" value="LEM domain"/>
    <property type="match status" value="2"/>
</dbReference>
<keyword evidence="7" id="KW-1133">Transmembrane helix</keyword>
<keyword evidence="4" id="KW-0007">Acetylation</keyword>
<accession>A0A9D3NLE2</accession>
<keyword evidence="7" id="KW-0472">Membrane</keyword>
<keyword evidence="11" id="KW-1185">Reference proteome</keyword>
<feature type="region of interest" description="Disordered" evidence="6">
    <location>
        <begin position="121"/>
        <end position="181"/>
    </location>
</feature>
<dbReference type="Pfam" id="PF03020">
    <property type="entry name" value="LEM"/>
    <property type="match status" value="1"/>
</dbReference>
<dbReference type="InterPro" id="IPR013146">
    <property type="entry name" value="LEM-like_dom"/>
</dbReference>
<evidence type="ECO:0000256" key="3">
    <source>
        <dbReference type="ARBA" id="ARBA00022553"/>
    </source>
</evidence>
<keyword evidence="7" id="KW-0812">Transmembrane</keyword>
<reference evidence="10 11" key="1">
    <citation type="submission" date="2021-06" db="EMBL/GenBank/DDBJ databases">
        <title>Chromosome-level genome assembly of the red-tail catfish (Hemibagrus wyckioides).</title>
        <authorList>
            <person name="Shao F."/>
        </authorList>
    </citation>
    <scope>NUCLEOTIDE SEQUENCE [LARGE SCALE GENOMIC DNA]</scope>
    <source>
        <strain evidence="10">EC202008001</strain>
        <tissue evidence="10">Blood</tissue>
    </source>
</reference>
<feature type="domain" description="LEM-like" evidence="9">
    <location>
        <begin position="5"/>
        <end position="48"/>
    </location>
</feature>
<comment type="caution">
    <text evidence="10">The sequence shown here is derived from an EMBL/GenBank/DDBJ whole genome shotgun (WGS) entry which is preliminary data.</text>
</comment>
<dbReference type="Pfam" id="PF08198">
    <property type="entry name" value="Thymopoietin"/>
    <property type="match status" value="1"/>
</dbReference>